<evidence type="ECO:0000313" key="2">
    <source>
        <dbReference type="EMBL" id="DAF92780.1"/>
    </source>
</evidence>
<dbReference type="PANTHER" id="PTHR46211:SF14">
    <property type="entry name" value="GLYCEROPHOSPHODIESTER PHOSPHODIESTERASE"/>
    <property type="match status" value="1"/>
</dbReference>
<dbReference type="PANTHER" id="PTHR46211">
    <property type="entry name" value="GLYCEROPHOSPHORYL DIESTER PHOSPHODIESTERASE"/>
    <property type="match status" value="1"/>
</dbReference>
<dbReference type="SUPFAM" id="SSF51695">
    <property type="entry name" value="PLC-like phosphodiesterases"/>
    <property type="match status" value="1"/>
</dbReference>
<dbReference type="InterPro" id="IPR017946">
    <property type="entry name" value="PLC-like_Pdiesterase_TIM-brl"/>
</dbReference>
<sequence>MPDLVVYERRRAGGDRAGVVRVRRRAGGDVSLSLRAPSTPVIPAGEDVVTAFLSRRPFYISHRMGGTEFPEFTQAGLTASLRAGFKALELSVRRCSSGEFVAIHDWKTSRTVPGTDYQIWNTPWSTLRTLRQASGGFMRLTDIIDQVPDDIVLAIDHKTTSSEDQRNPGDLAAEEQLFDYLDTTFGGHPERRVLWKVFAKGTGAKRAKARGYKVMAMLYPNEVATLDLSQWDVIGMEWSAGADVWNRLNASGKPTIAHIIVNDSQARQALAKGATGLMASYPSLVHP</sequence>
<dbReference type="GO" id="GO:0006629">
    <property type="term" value="P:lipid metabolic process"/>
    <property type="evidence" value="ECO:0007669"/>
    <property type="project" value="InterPro"/>
</dbReference>
<dbReference type="Pfam" id="PF03009">
    <property type="entry name" value="GDPD"/>
    <property type="match status" value="1"/>
</dbReference>
<proteinExistence type="predicted"/>
<protein>
    <submittedName>
        <fullName evidence="2">Glycerophosphoryl diester phosphodiesterase</fullName>
    </submittedName>
</protein>
<feature type="domain" description="GP-PDE" evidence="1">
    <location>
        <begin position="57"/>
        <end position="287"/>
    </location>
</feature>
<dbReference type="InterPro" id="IPR030395">
    <property type="entry name" value="GP_PDE_dom"/>
</dbReference>
<evidence type="ECO:0000259" key="1">
    <source>
        <dbReference type="PROSITE" id="PS51704"/>
    </source>
</evidence>
<reference evidence="2" key="1">
    <citation type="journal article" date="2021" name="Proc. Natl. Acad. Sci. U.S.A.">
        <title>A Catalog of Tens of Thousands of Viruses from Human Metagenomes Reveals Hidden Associations with Chronic Diseases.</title>
        <authorList>
            <person name="Tisza M.J."/>
            <person name="Buck C.B."/>
        </authorList>
    </citation>
    <scope>NUCLEOTIDE SEQUENCE</scope>
    <source>
        <strain evidence="2">Ctdj515</strain>
    </source>
</reference>
<name>A0A8S5UEB1_9CAUD</name>
<dbReference type="Gene3D" id="3.20.20.190">
    <property type="entry name" value="Phosphatidylinositol (PI) phosphodiesterase"/>
    <property type="match status" value="1"/>
</dbReference>
<dbReference type="GO" id="GO:0008081">
    <property type="term" value="F:phosphoric diester hydrolase activity"/>
    <property type="evidence" value="ECO:0007669"/>
    <property type="project" value="InterPro"/>
</dbReference>
<accession>A0A8S5UEB1</accession>
<dbReference type="PROSITE" id="PS51704">
    <property type="entry name" value="GP_PDE"/>
    <property type="match status" value="1"/>
</dbReference>
<dbReference type="EMBL" id="BK016073">
    <property type="protein sequence ID" value="DAF92780.1"/>
    <property type="molecule type" value="Genomic_DNA"/>
</dbReference>
<organism evidence="2">
    <name type="scientific">Siphoviridae sp. ctdj515</name>
    <dbReference type="NCBI Taxonomy" id="2825582"/>
    <lineage>
        <taxon>Viruses</taxon>
        <taxon>Duplodnaviria</taxon>
        <taxon>Heunggongvirae</taxon>
        <taxon>Uroviricota</taxon>
        <taxon>Caudoviricetes</taxon>
    </lineage>
</organism>